<dbReference type="Pfam" id="PF16108">
    <property type="entry name" value="DUF4826"/>
    <property type="match status" value="1"/>
</dbReference>
<dbReference type="AlphaFoldDB" id="A0A6M4MH14"/>
<organism evidence="1 2">
    <name type="scientific">Alteromonas pelagimontana</name>
    <dbReference type="NCBI Taxonomy" id="1858656"/>
    <lineage>
        <taxon>Bacteria</taxon>
        <taxon>Pseudomonadati</taxon>
        <taxon>Pseudomonadota</taxon>
        <taxon>Gammaproteobacteria</taxon>
        <taxon>Alteromonadales</taxon>
        <taxon>Alteromonadaceae</taxon>
        <taxon>Alteromonas/Salinimonas group</taxon>
        <taxon>Alteromonas</taxon>
    </lineage>
</organism>
<dbReference type="InterPro" id="IPR032251">
    <property type="entry name" value="DUF4826"/>
</dbReference>
<evidence type="ECO:0000313" key="2">
    <source>
        <dbReference type="Proteomes" id="UP000219285"/>
    </source>
</evidence>
<reference evidence="2" key="1">
    <citation type="submission" date="2014-12" db="EMBL/GenBank/DDBJ databases">
        <title>Complete genome sequence of a multi-drug resistant Klebsiella pneumoniae.</title>
        <authorList>
            <person name="Hua X."/>
            <person name="Chen Q."/>
            <person name="Li X."/>
            <person name="Feng Y."/>
            <person name="Ruan Z."/>
            <person name="Yu Y."/>
        </authorList>
    </citation>
    <scope>NUCLEOTIDE SEQUENCE [LARGE SCALE GENOMIC DNA]</scope>
    <source>
        <strain evidence="2">5.12</strain>
    </source>
</reference>
<accession>A0A6M4MH14</accession>
<dbReference type="OrthoDB" id="3078260at2"/>
<dbReference type="KEGG" id="apel:CA267_017460"/>
<gene>
    <name evidence="1" type="ORF">CA267_017460</name>
</gene>
<dbReference type="Proteomes" id="UP000219285">
    <property type="component" value="Chromosome"/>
</dbReference>
<keyword evidence="2" id="KW-1185">Reference proteome</keyword>
<protein>
    <submittedName>
        <fullName evidence="1">DUF4826 family protein</fullName>
    </submittedName>
</protein>
<reference evidence="1 2" key="2">
    <citation type="submission" date="2020-04" db="EMBL/GenBank/DDBJ databases">
        <title>Complete genome sequence of Alteromonas pelagimontana 5.12T.</title>
        <authorList>
            <person name="Sinha R.K."/>
            <person name="Krishnan K.P."/>
            <person name="Kurian J.P."/>
        </authorList>
    </citation>
    <scope>NUCLEOTIDE SEQUENCE [LARGE SCALE GENOMIC DNA]</scope>
    <source>
        <strain evidence="1 2">5.12</strain>
    </source>
</reference>
<name>A0A6M4MH14_9ALTE</name>
<sequence length="139" mass="16035">MTDNKANELTDEQRAAWVKQQYQKANKHLAEHEILFDTVDAPASRYLAPFVAIWKIKSQDNKHYWVLTGNLPSDVTTIDNAQNARDAVRYFAMSWQIKSANLAQASEDKIKMDFAALLQQRAEDLYDIFDNEKLWPSVS</sequence>
<dbReference type="RefSeq" id="WP_075609606.1">
    <property type="nucleotide sequence ID" value="NZ_CP052766.1"/>
</dbReference>
<dbReference type="EMBL" id="CP052766">
    <property type="protein sequence ID" value="QJR82409.1"/>
    <property type="molecule type" value="Genomic_DNA"/>
</dbReference>
<proteinExistence type="predicted"/>
<evidence type="ECO:0000313" key="1">
    <source>
        <dbReference type="EMBL" id="QJR82409.1"/>
    </source>
</evidence>